<organism evidence="2 3">
    <name type="scientific">Cerrena zonata</name>
    <dbReference type="NCBI Taxonomy" id="2478898"/>
    <lineage>
        <taxon>Eukaryota</taxon>
        <taxon>Fungi</taxon>
        <taxon>Dikarya</taxon>
        <taxon>Basidiomycota</taxon>
        <taxon>Agaricomycotina</taxon>
        <taxon>Agaricomycetes</taxon>
        <taxon>Polyporales</taxon>
        <taxon>Cerrenaceae</taxon>
        <taxon>Cerrena</taxon>
    </lineage>
</organism>
<gene>
    <name evidence="2" type="ORF">QCA50_013488</name>
</gene>
<evidence type="ECO:0000313" key="3">
    <source>
        <dbReference type="Proteomes" id="UP001385951"/>
    </source>
</evidence>
<evidence type="ECO:0000313" key="2">
    <source>
        <dbReference type="EMBL" id="KAK7683226.1"/>
    </source>
</evidence>
<accession>A0AAW0FR22</accession>
<sequence length="444" mass="50824">MRTPEETCPTAIDNDPVVSTHTEGTAGDDTPSIRRIEPSPDDPLAPVVSDATKQIYGRILDASDGAVTVYDRLIKGQREDSVSMVETTTSDWRQDVECFPRLPTEIHELIIDYVAEQYEFTSWRDLTRCARVCQAWVPRAQMHLFSAVNLDSMLSLEIILFKHTSFQAAVHRKPFLLQYIKLLWIATDKRIPQQATILSSHHMPRLQKCNISRLDLTIAHPSLYRLPSSAPLLHLLCLDYYTTEKANQLCRFLTSFRSLSILTIIQSLPTIHPIRGHFPHLQFNRSKCALRTLALVLEGKPNLSTLLESFIKAPPFVSHLRHLIVAYSSELTPSPSLEVRDITELLEHCSQSLEEVTVIVGHIMMVPCTNLSSCSHFLDSKVLEKDRKQFTEEVGCLDDILSRERFRSFRKFRIRANVEPFELPKLKERKVNVDFNDNEDPIPW</sequence>
<proteinExistence type="predicted"/>
<keyword evidence="3" id="KW-1185">Reference proteome</keyword>
<evidence type="ECO:0000256" key="1">
    <source>
        <dbReference type="SAM" id="MobiDB-lite"/>
    </source>
</evidence>
<feature type="region of interest" description="Disordered" evidence="1">
    <location>
        <begin position="1"/>
        <end position="43"/>
    </location>
</feature>
<dbReference type="EMBL" id="JASBNA010000031">
    <property type="protein sequence ID" value="KAK7683226.1"/>
    <property type="molecule type" value="Genomic_DNA"/>
</dbReference>
<protein>
    <recommendedName>
        <fullName evidence="4">F-box domain-containing protein</fullName>
    </recommendedName>
</protein>
<dbReference type="Proteomes" id="UP001385951">
    <property type="component" value="Unassembled WGS sequence"/>
</dbReference>
<reference evidence="2 3" key="1">
    <citation type="submission" date="2022-09" db="EMBL/GenBank/DDBJ databases">
        <authorList>
            <person name="Palmer J.M."/>
        </authorList>
    </citation>
    <scope>NUCLEOTIDE SEQUENCE [LARGE SCALE GENOMIC DNA]</scope>
    <source>
        <strain evidence="2 3">DSM 7382</strain>
    </source>
</reference>
<dbReference type="AlphaFoldDB" id="A0AAW0FR22"/>
<comment type="caution">
    <text evidence="2">The sequence shown here is derived from an EMBL/GenBank/DDBJ whole genome shotgun (WGS) entry which is preliminary data.</text>
</comment>
<name>A0AAW0FR22_9APHY</name>
<evidence type="ECO:0008006" key="4">
    <source>
        <dbReference type="Google" id="ProtNLM"/>
    </source>
</evidence>